<comment type="caution">
    <text evidence="1">The sequence shown here is derived from an EMBL/GenBank/DDBJ whole genome shotgun (WGS) entry which is preliminary data.</text>
</comment>
<dbReference type="EMBL" id="BLJE01000005">
    <property type="protein sequence ID" value="GFE66703.1"/>
    <property type="molecule type" value="Genomic_DNA"/>
</dbReference>
<dbReference type="Proteomes" id="UP000436822">
    <property type="component" value="Unassembled WGS sequence"/>
</dbReference>
<accession>A0A6N6JK50</accession>
<proteinExistence type="predicted"/>
<reference evidence="1 2" key="1">
    <citation type="submission" date="2019-12" db="EMBL/GenBank/DDBJ databases">
        <title>Litoreibacter badius sp. nov., a novel bacteriochlorophyll a-containing bacterium in the genus Litoreibacter.</title>
        <authorList>
            <person name="Kanamuro M."/>
            <person name="Takabe Y."/>
            <person name="Mori K."/>
            <person name="Takaichi S."/>
            <person name="Hanada S."/>
        </authorList>
    </citation>
    <scope>NUCLEOTIDE SEQUENCE [LARGE SCALE GENOMIC DNA]</scope>
    <source>
        <strain evidence="1 2">K6</strain>
    </source>
</reference>
<evidence type="ECO:0000313" key="2">
    <source>
        <dbReference type="Proteomes" id="UP000436822"/>
    </source>
</evidence>
<organism evidence="1 2">
    <name type="scientific">Litoreibacter roseus</name>
    <dbReference type="NCBI Taxonomy" id="2601869"/>
    <lineage>
        <taxon>Bacteria</taxon>
        <taxon>Pseudomonadati</taxon>
        <taxon>Pseudomonadota</taxon>
        <taxon>Alphaproteobacteria</taxon>
        <taxon>Rhodobacterales</taxon>
        <taxon>Roseobacteraceae</taxon>
        <taxon>Litoreibacter</taxon>
    </lineage>
</organism>
<protein>
    <submittedName>
        <fullName evidence="1">Tail protein</fullName>
    </submittedName>
</protein>
<gene>
    <name evidence="1" type="ORF">KIN_37770</name>
</gene>
<sequence length="222" mass="22620">MMAILDDLDGLEAQIDGLETSLGGAEVVVNTFEAELASMRSTMLYTSKEVASLSLSIGGGLRKAFDGLVFDGIKLSDALRTVGESMANAAYNSAVKPVQRGLGDAIANGVNGIVSGILPFENGGAFSQGRVTAFAKGGVVSGPTNFPMRGGVGLMGEAGPEAIMPLTRGADGKLGVQAAGGGGRPVQIVMNVSTPDVAGFQKSQSQIAAQMSRALSRGQRNR</sequence>
<name>A0A6N6JK50_9RHOB</name>
<dbReference type="AlphaFoldDB" id="A0A6N6JK50"/>
<evidence type="ECO:0000313" key="1">
    <source>
        <dbReference type="EMBL" id="GFE66703.1"/>
    </source>
</evidence>
<keyword evidence="2" id="KW-1185">Reference proteome</keyword>